<keyword evidence="2" id="KW-0092">Biotin</keyword>
<evidence type="ECO:0000256" key="4">
    <source>
        <dbReference type="ARBA" id="ARBA00047846"/>
    </source>
</evidence>
<evidence type="ECO:0000259" key="5">
    <source>
        <dbReference type="PROSITE" id="PS51733"/>
    </source>
</evidence>
<dbReference type="InterPro" id="IPR004408">
    <property type="entry name" value="Biotin_CoA_COase_ligase"/>
</dbReference>
<dbReference type="PROSITE" id="PS51733">
    <property type="entry name" value="BPL_LPL_CATALYTIC"/>
    <property type="match status" value="1"/>
</dbReference>
<organism evidence="6">
    <name type="scientific">uncultured marine gamma proteobacterium EBAC20E09</name>
    <dbReference type="NCBI Taxonomy" id="266134"/>
    <lineage>
        <taxon>Bacteria</taxon>
        <taxon>Pseudomonadati</taxon>
        <taxon>Pseudomonadota</taxon>
        <taxon>Gammaproteobacteria</taxon>
        <taxon>SAR86 cluster</taxon>
        <taxon>environmental samples</taxon>
    </lineage>
</organism>
<keyword evidence="1 6" id="KW-0436">Ligase</keyword>
<reference evidence="6" key="1">
    <citation type="journal article" date="2004" name="Environ. Microbiol.">
        <title>Different SAR86 subgroups harbour divergent proteorhodopsins.</title>
        <authorList>
            <person name="Sabehi G."/>
            <person name="Beja O."/>
            <person name="Suzuki M.T."/>
            <person name="Preston C.M."/>
            <person name="DeLong E.F."/>
        </authorList>
    </citation>
    <scope>NUCLEOTIDE SEQUENCE</scope>
</reference>
<dbReference type="Pfam" id="PF03099">
    <property type="entry name" value="BPL_LplA_LipB"/>
    <property type="match status" value="1"/>
</dbReference>
<dbReference type="AlphaFoldDB" id="Q6Q902"/>
<dbReference type="InterPro" id="IPR003142">
    <property type="entry name" value="BPL_C"/>
</dbReference>
<reference evidence="6" key="2">
    <citation type="submission" date="2005-12" db="EMBL/GenBank/DDBJ databases">
        <authorList>
            <person name="Sabehi G."/>
            <person name="Beja O."/>
        </authorList>
    </citation>
    <scope>NUCLEOTIDE SEQUENCE</scope>
</reference>
<dbReference type="EC" id="6.3.4.15" evidence="3"/>
<sequence>MSLENEFHLIIAEKQSKGRGRQGKTWSSPDSHNIYMTICTQNDLSFAPESLITGIICKKSINNINENINIGLKWPNDLILNKKKIGGILIEKEHYQNRVKTIIGIGINLNIKKKESWWGDLSKFNLENKRNDLIIEITNNLIKVFDEKDFDWQNEWRQACVHINKEIKIHKNNNKKENAIFKDVDNFGNAIIETTSGLEVFSSGQITIKGIY</sequence>
<protein>
    <recommendedName>
        <fullName evidence="3">biotin--[biotin carboxyl-carrier protein] ligase</fullName>
        <ecNumber evidence="3">6.3.4.15</ecNumber>
    </recommendedName>
</protein>
<evidence type="ECO:0000313" key="6">
    <source>
        <dbReference type="EMBL" id="AAS73075.1"/>
    </source>
</evidence>
<evidence type="ECO:0000256" key="2">
    <source>
        <dbReference type="ARBA" id="ARBA00023267"/>
    </source>
</evidence>
<dbReference type="EMBL" id="AY552545">
    <property type="protein sequence ID" value="AAS73075.1"/>
    <property type="molecule type" value="Genomic_DNA"/>
</dbReference>
<dbReference type="PANTHER" id="PTHR12835">
    <property type="entry name" value="BIOTIN PROTEIN LIGASE"/>
    <property type="match status" value="1"/>
</dbReference>
<dbReference type="GO" id="GO:0005737">
    <property type="term" value="C:cytoplasm"/>
    <property type="evidence" value="ECO:0007669"/>
    <property type="project" value="TreeGrafter"/>
</dbReference>
<name>Q6Q902_9GAMM</name>
<dbReference type="PANTHER" id="PTHR12835:SF5">
    <property type="entry name" value="BIOTIN--PROTEIN LIGASE"/>
    <property type="match status" value="1"/>
</dbReference>
<dbReference type="GO" id="GO:0004077">
    <property type="term" value="F:biotin--[biotin carboxyl-carrier protein] ligase activity"/>
    <property type="evidence" value="ECO:0007669"/>
    <property type="project" value="UniProtKB-EC"/>
</dbReference>
<feature type="domain" description="BPL/LPL catalytic" evidence="5">
    <location>
        <begin position="1"/>
        <end position="153"/>
    </location>
</feature>
<dbReference type="InterPro" id="IPR004143">
    <property type="entry name" value="BPL_LPL_catalytic"/>
</dbReference>
<dbReference type="InterPro" id="IPR045864">
    <property type="entry name" value="aa-tRNA-synth_II/BPL/LPL"/>
</dbReference>
<proteinExistence type="predicted"/>
<dbReference type="Pfam" id="PF02237">
    <property type="entry name" value="BPL_C"/>
    <property type="match status" value="1"/>
</dbReference>
<evidence type="ECO:0000256" key="3">
    <source>
        <dbReference type="ARBA" id="ARBA00024227"/>
    </source>
</evidence>
<evidence type="ECO:0000256" key="1">
    <source>
        <dbReference type="ARBA" id="ARBA00022598"/>
    </source>
</evidence>
<comment type="catalytic activity">
    <reaction evidence="4">
        <text>biotin + L-lysyl-[protein] + ATP = N(6)-biotinyl-L-lysyl-[protein] + AMP + diphosphate + H(+)</text>
        <dbReference type="Rhea" id="RHEA:11756"/>
        <dbReference type="Rhea" id="RHEA-COMP:9752"/>
        <dbReference type="Rhea" id="RHEA-COMP:10505"/>
        <dbReference type="ChEBI" id="CHEBI:15378"/>
        <dbReference type="ChEBI" id="CHEBI:29969"/>
        <dbReference type="ChEBI" id="CHEBI:30616"/>
        <dbReference type="ChEBI" id="CHEBI:33019"/>
        <dbReference type="ChEBI" id="CHEBI:57586"/>
        <dbReference type="ChEBI" id="CHEBI:83144"/>
        <dbReference type="ChEBI" id="CHEBI:456215"/>
        <dbReference type="EC" id="6.3.4.15"/>
    </reaction>
</comment>
<dbReference type="NCBIfam" id="TIGR00121">
    <property type="entry name" value="birA_ligase"/>
    <property type="match status" value="1"/>
</dbReference>
<dbReference type="Gene3D" id="3.30.930.10">
    <property type="entry name" value="Bira Bifunctional Protein, Domain 2"/>
    <property type="match status" value="1"/>
</dbReference>
<accession>Q6Q902</accession>
<dbReference type="SUPFAM" id="SSF55681">
    <property type="entry name" value="Class II aaRS and biotin synthetases"/>
    <property type="match status" value="1"/>
</dbReference>
<gene>
    <name evidence="6" type="ORF">Red20E09_66</name>
</gene>